<dbReference type="AlphaFoldDB" id="X0VYB4"/>
<accession>X0VYB4</accession>
<feature type="non-terminal residue" evidence="1">
    <location>
        <position position="250"/>
    </location>
</feature>
<comment type="caution">
    <text evidence="1">The sequence shown here is derived from an EMBL/GenBank/DDBJ whole genome shotgun (WGS) entry which is preliminary data.</text>
</comment>
<protein>
    <submittedName>
        <fullName evidence="1">Uncharacterized protein</fullName>
    </submittedName>
</protein>
<proteinExistence type="predicted"/>
<reference evidence="1" key="1">
    <citation type="journal article" date="2014" name="Front. Microbiol.">
        <title>High frequency of phylogenetically diverse reductive dehalogenase-homologous genes in deep subseafloor sedimentary metagenomes.</title>
        <authorList>
            <person name="Kawai M."/>
            <person name="Futagami T."/>
            <person name="Toyoda A."/>
            <person name="Takaki Y."/>
            <person name="Nishi S."/>
            <person name="Hori S."/>
            <person name="Arai W."/>
            <person name="Tsubouchi T."/>
            <person name="Morono Y."/>
            <person name="Uchiyama I."/>
            <person name="Ito T."/>
            <person name="Fujiyama A."/>
            <person name="Inagaki F."/>
            <person name="Takami H."/>
        </authorList>
    </citation>
    <scope>NUCLEOTIDE SEQUENCE</scope>
    <source>
        <strain evidence="1">Expedition CK06-06</strain>
    </source>
</reference>
<sequence length="250" mass="29427">MTPVKITSVDWEKVVDYAAEQQRITDFVAYMDALTGRELYEMQTLSLVNRFLIDRPISRAFRKTLINYDVKPIEIMRSCLVDGFVFLRVEDIDHISILKFVTKGVWDEFTGEILKIETKYLYYDEQYRKEMYHIERFEHIGEGMLQTVFQPVDPGDVNDEKKWTVKSSSTFPRFIFVGIRWIDDLSFLIPLKENIINLERAFRVIGAENIERMGLQLYISGVRNLEDIKSAPRRMGRRVHTLPEGAQFHS</sequence>
<dbReference type="EMBL" id="BARS01030566">
    <property type="protein sequence ID" value="GAG23325.1"/>
    <property type="molecule type" value="Genomic_DNA"/>
</dbReference>
<name>X0VYB4_9ZZZZ</name>
<evidence type="ECO:0000313" key="1">
    <source>
        <dbReference type="EMBL" id="GAG23325.1"/>
    </source>
</evidence>
<organism evidence="1">
    <name type="scientific">marine sediment metagenome</name>
    <dbReference type="NCBI Taxonomy" id="412755"/>
    <lineage>
        <taxon>unclassified sequences</taxon>
        <taxon>metagenomes</taxon>
        <taxon>ecological metagenomes</taxon>
    </lineage>
</organism>
<gene>
    <name evidence="1" type="ORF">S01H1_47668</name>
</gene>